<dbReference type="InterPro" id="IPR004692">
    <property type="entry name" value="SecG"/>
</dbReference>
<evidence type="ECO:0000256" key="9">
    <source>
        <dbReference type="ARBA" id="ARBA00023010"/>
    </source>
</evidence>
<sequence>MNGFLIALHVLVCFCIIFAVLLQVGRGAELGAAFGSMGQANASRGQASLMGKFTTVIAFLFMLTSFFLTYQTSNQTRSSVLEKVEAQESMPAPAPVEDAAQKMVPQTEPIEMPQGPAPVTEPIPGAPLNETAAPLAPTSPASPAH</sequence>
<comment type="similarity">
    <text evidence="2 11">Belongs to the SecG family.</text>
</comment>
<evidence type="ECO:0000256" key="3">
    <source>
        <dbReference type="ARBA" id="ARBA00017876"/>
    </source>
</evidence>
<comment type="caution">
    <text evidence="13">The sequence shown here is derived from an EMBL/GenBank/DDBJ whole genome shotgun (WGS) entry which is preliminary data.</text>
</comment>
<keyword evidence="6 11" id="KW-0812">Transmembrane</keyword>
<dbReference type="EMBL" id="MFNE01000005">
    <property type="protein sequence ID" value="OGG97106.1"/>
    <property type="molecule type" value="Genomic_DNA"/>
</dbReference>
<keyword evidence="10 11" id="KW-0472">Membrane</keyword>
<keyword evidence="7 11" id="KW-0653">Protein transport</keyword>
<dbReference type="PANTHER" id="PTHR34182">
    <property type="entry name" value="PROTEIN-EXPORT MEMBRANE PROTEIN SECG"/>
    <property type="match status" value="1"/>
</dbReference>
<evidence type="ECO:0000256" key="1">
    <source>
        <dbReference type="ARBA" id="ARBA00004651"/>
    </source>
</evidence>
<dbReference type="GO" id="GO:0015450">
    <property type="term" value="F:protein-transporting ATPase activity"/>
    <property type="evidence" value="ECO:0007669"/>
    <property type="project" value="UniProtKB-UniRule"/>
</dbReference>
<evidence type="ECO:0000256" key="5">
    <source>
        <dbReference type="ARBA" id="ARBA00022475"/>
    </source>
</evidence>
<evidence type="ECO:0000256" key="7">
    <source>
        <dbReference type="ARBA" id="ARBA00022927"/>
    </source>
</evidence>
<evidence type="ECO:0000256" key="2">
    <source>
        <dbReference type="ARBA" id="ARBA00008445"/>
    </source>
</evidence>
<proteinExistence type="inferred from homology"/>
<keyword evidence="4 11" id="KW-0813">Transport</keyword>
<evidence type="ECO:0000313" key="14">
    <source>
        <dbReference type="Proteomes" id="UP000178449"/>
    </source>
</evidence>
<dbReference type="PRINTS" id="PR01651">
    <property type="entry name" value="SECGEXPORT"/>
</dbReference>
<keyword evidence="8 11" id="KW-1133">Transmembrane helix</keyword>
<evidence type="ECO:0000256" key="6">
    <source>
        <dbReference type="ARBA" id="ARBA00022692"/>
    </source>
</evidence>
<name>A0A1F6GG58_9PROT</name>
<reference evidence="13 14" key="1">
    <citation type="journal article" date="2016" name="Nat. Commun.">
        <title>Thousands of microbial genomes shed light on interconnected biogeochemical processes in an aquifer system.</title>
        <authorList>
            <person name="Anantharaman K."/>
            <person name="Brown C.T."/>
            <person name="Hug L.A."/>
            <person name="Sharon I."/>
            <person name="Castelle C.J."/>
            <person name="Probst A.J."/>
            <person name="Thomas B.C."/>
            <person name="Singh A."/>
            <person name="Wilkins M.J."/>
            <person name="Karaoz U."/>
            <person name="Brodie E.L."/>
            <person name="Williams K.H."/>
            <person name="Hubbard S.S."/>
            <person name="Banfield J.F."/>
        </authorList>
    </citation>
    <scope>NUCLEOTIDE SEQUENCE [LARGE SCALE GENOMIC DNA]</scope>
</reference>
<comment type="subcellular location">
    <subcellularLocation>
        <location evidence="1 11">Cell membrane</location>
        <topology evidence="1 11">Multi-pass membrane protein</topology>
    </subcellularLocation>
</comment>
<comment type="function">
    <text evidence="11">Involved in protein export. Participates in an early event of protein translocation.</text>
</comment>
<feature type="compositionally biased region" description="Low complexity" evidence="12">
    <location>
        <begin position="131"/>
        <end position="145"/>
    </location>
</feature>
<evidence type="ECO:0000256" key="11">
    <source>
        <dbReference type="RuleBase" id="RU365087"/>
    </source>
</evidence>
<dbReference type="Proteomes" id="UP000178449">
    <property type="component" value="Unassembled WGS sequence"/>
</dbReference>
<dbReference type="GO" id="GO:0043952">
    <property type="term" value="P:protein transport by the Sec complex"/>
    <property type="evidence" value="ECO:0007669"/>
    <property type="project" value="TreeGrafter"/>
</dbReference>
<dbReference type="GO" id="GO:0065002">
    <property type="term" value="P:intracellular protein transmembrane transport"/>
    <property type="evidence" value="ECO:0007669"/>
    <property type="project" value="TreeGrafter"/>
</dbReference>
<evidence type="ECO:0000256" key="8">
    <source>
        <dbReference type="ARBA" id="ARBA00022989"/>
    </source>
</evidence>
<comment type="caution">
    <text evidence="11">Lacks conserved residue(s) required for the propagation of feature annotation.</text>
</comment>
<dbReference type="PANTHER" id="PTHR34182:SF1">
    <property type="entry name" value="PROTEIN-EXPORT MEMBRANE PROTEIN SECG"/>
    <property type="match status" value="1"/>
</dbReference>
<feature type="compositionally biased region" description="Pro residues" evidence="12">
    <location>
        <begin position="115"/>
        <end position="125"/>
    </location>
</feature>
<organism evidence="13 14">
    <name type="scientific">Candidatus Lambdaproteobacteria bacterium RIFOXYD2_FULL_50_16</name>
    <dbReference type="NCBI Taxonomy" id="1817772"/>
    <lineage>
        <taxon>Bacteria</taxon>
        <taxon>Pseudomonadati</taxon>
        <taxon>Pseudomonadota</taxon>
        <taxon>Candidatus Lambdaproteobacteria</taxon>
    </lineage>
</organism>
<accession>A0A1F6GG58</accession>
<protein>
    <recommendedName>
        <fullName evidence="3 11">Protein-export membrane protein SecG</fullName>
    </recommendedName>
</protein>
<evidence type="ECO:0000256" key="12">
    <source>
        <dbReference type="SAM" id="MobiDB-lite"/>
    </source>
</evidence>
<evidence type="ECO:0000256" key="4">
    <source>
        <dbReference type="ARBA" id="ARBA00022448"/>
    </source>
</evidence>
<dbReference type="GO" id="GO:0005886">
    <property type="term" value="C:plasma membrane"/>
    <property type="evidence" value="ECO:0007669"/>
    <property type="project" value="UniProtKB-SubCell"/>
</dbReference>
<dbReference type="NCBIfam" id="TIGR00810">
    <property type="entry name" value="secG"/>
    <property type="match status" value="1"/>
</dbReference>
<gene>
    <name evidence="13" type="ORF">A2527_13220</name>
</gene>
<keyword evidence="9 11" id="KW-0811">Translocation</keyword>
<keyword evidence="5 11" id="KW-1003">Cell membrane</keyword>
<feature type="transmembrane region" description="Helical" evidence="11">
    <location>
        <begin position="51"/>
        <end position="70"/>
    </location>
</feature>
<dbReference type="STRING" id="1817772.A2527_13220"/>
<dbReference type="AlphaFoldDB" id="A0A1F6GG58"/>
<dbReference type="GO" id="GO:0009306">
    <property type="term" value="P:protein secretion"/>
    <property type="evidence" value="ECO:0007669"/>
    <property type="project" value="UniProtKB-UniRule"/>
</dbReference>
<dbReference type="Pfam" id="PF03840">
    <property type="entry name" value="SecG"/>
    <property type="match status" value="1"/>
</dbReference>
<feature type="region of interest" description="Disordered" evidence="12">
    <location>
        <begin position="84"/>
        <end position="145"/>
    </location>
</feature>
<evidence type="ECO:0000256" key="10">
    <source>
        <dbReference type="ARBA" id="ARBA00023136"/>
    </source>
</evidence>
<evidence type="ECO:0000313" key="13">
    <source>
        <dbReference type="EMBL" id="OGG97106.1"/>
    </source>
</evidence>